<name>A0A2X2VX87_CITKO</name>
<comment type="similarity">
    <text evidence="1">Belongs to the ROK (NagC/XylR) family.</text>
</comment>
<evidence type="ECO:0000313" key="3">
    <source>
        <dbReference type="Proteomes" id="UP000251584"/>
    </source>
</evidence>
<dbReference type="Gene3D" id="1.10.10.10">
    <property type="entry name" value="Winged helix-like DNA-binding domain superfamily/Winged helix DNA-binding domain"/>
    <property type="match status" value="1"/>
</dbReference>
<protein>
    <submittedName>
        <fullName evidence="2">ROK-family regulatory protein</fullName>
        <ecNumber evidence="2">2.7.1.60</ecNumber>
    </submittedName>
</protein>
<sequence length="406" mass="45212">MQRTGFNNARVRQANKQIFLSHLWREKQLSKSRLAQLSGLSIPAVSNILEELIDEGKICHSRETLSQRGLSSGSYHLPEQGDWTLCMNVTPTSITSQLADARLVAVGDWRHAEINAGSPKALLTALAAHWREYRQRYPDVTINLALGVHGQVDPITGASKTMPQAPWKTPVEIKYLLEEMLGVQVRLDNDCVMLALAEKWQNPAANRDFCVINVDYGIGSSFVINDNIWRGSLYGSGQIGHTIVNPDGVACDCGRYGCLETVASLSALKKQARRWMKTQPTADCDPETITIDQLITAWQQGDVRIQAWVEHAASAIGLSLYNFLNILNINQIWIYGRSCAFGESWLNTLVQQTGFNPFDHGDNPAGKIHPDRLWHTQSFATVDGDRLSVRRITAKRALSISPTPQR</sequence>
<dbReference type="AlphaFoldDB" id="A0A2X2VX87"/>
<dbReference type="InterPro" id="IPR043129">
    <property type="entry name" value="ATPase_NBD"/>
</dbReference>
<dbReference type="InterPro" id="IPR000600">
    <property type="entry name" value="ROK"/>
</dbReference>
<dbReference type="SUPFAM" id="SSF53067">
    <property type="entry name" value="Actin-like ATPase domain"/>
    <property type="match status" value="1"/>
</dbReference>
<organism evidence="2 3">
    <name type="scientific">Citrobacter koseri</name>
    <name type="common">Citrobacter diversus</name>
    <dbReference type="NCBI Taxonomy" id="545"/>
    <lineage>
        <taxon>Bacteria</taxon>
        <taxon>Pseudomonadati</taxon>
        <taxon>Pseudomonadota</taxon>
        <taxon>Gammaproteobacteria</taxon>
        <taxon>Enterobacterales</taxon>
        <taxon>Enterobacteriaceae</taxon>
        <taxon>Citrobacter</taxon>
    </lineage>
</organism>
<accession>A0A2X2VX87</accession>
<evidence type="ECO:0000313" key="2">
    <source>
        <dbReference type="EMBL" id="SQB28235.1"/>
    </source>
</evidence>
<dbReference type="Pfam" id="PF00480">
    <property type="entry name" value="ROK"/>
    <property type="match status" value="1"/>
</dbReference>
<dbReference type="InterPro" id="IPR036390">
    <property type="entry name" value="WH_DNA-bd_sf"/>
</dbReference>
<dbReference type="EC" id="2.7.1.60" evidence="2"/>
<dbReference type="PANTHER" id="PTHR18964">
    <property type="entry name" value="ROK (REPRESSOR, ORF, KINASE) FAMILY"/>
    <property type="match status" value="1"/>
</dbReference>
<gene>
    <name evidence="2" type="primary">nanK_1</name>
    <name evidence="2" type="ORF">NCTC10786_02196</name>
</gene>
<dbReference type="PANTHER" id="PTHR18964:SF149">
    <property type="entry name" value="BIFUNCTIONAL UDP-N-ACETYLGLUCOSAMINE 2-EPIMERASE_N-ACETYLMANNOSAMINE KINASE"/>
    <property type="match status" value="1"/>
</dbReference>
<keyword evidence="2" id="KW-0808">Transferase</keyword>
<dbReference type="GO" id="GO:0006351">
    <property type="term" value="P:DNA-templated transcription"/>
    <property type="evidence" value="ECO:0007669"/>
    <property type="project" value="TreeGrafter"/>
</dbReference>
<proteinExistence type="inferred from homology"/>
<dbReference type="GO" id="GO:0003677">
    <property type="term" value="F:DNA binding"/>
    <property type="evidence" value="ECO:0007669"/>
    <property type="project" value="TreeGrafter"/>
</dbReference>
<dbReference type="Gene3D" id="3.30.420.40">
    <property type="match status" value="2"/>
</dbReference>
<dbReference type="SUPFAM" id="SSF46785">
    <property type="entry name" value="Winged helix' DNA-binding domain"/>
    <property type="match status" value="1"/>
</dbReference>
<dbReference type="InterPro" id="IPR036388">
    <property type="entry name" value="WH-like_DNA-bd_sf"/>
</dbReference>
<dbReference type="EMBL" id="UAVY01000004">
    <property type="protein sequence ID" value="SQB28235.1"/>
    <property type="molecule type" value="Genomic_DNA"/>
</dbReference>
<dbReference type="Proteomes" id="UP000251584">
    <property type="component" value="Unassembled WGS sequence"/>
</dbReference>
<dbReference type="GO" id="GO:0009384">
    <property type="term" value="F:N-acylmannosamine kinase activity"/>
    <property type="evidence" value="ECO:0007669"/>
    <property type="project" value="UniProtKB-EC"/>
</dbReference>
<reference evidence="2 3" key="1">
    <citation type="submission" date="2018-06" db="EMBL/GenBank/DDBJ databases">
        <authorList>
            <consortium name="Pathogen Informatics"/>
            <person name="Doyle S."/>
        </authorList>
    </citation>
    <scope>NUCLEOTIDE SEQUENCE [LARGE SCALE GENOMIC DNA]</scope>
    <source>
        <strain evidence="2 3">NCTC10786</strain>
    </source>
</reference>
<evidence type="ECO:0000256" key="1">
    <source>
        <dbReference type="ARBA" id="ARBA00006479"/>
    </source>
</evidence>